<keyword evidence="4" id="KW-1185">Reference proteome</keyword>
<name>A0A3Q9GF14_MORCA</name>
<evidence type="ECO:0000313" key="4">
    <source>
        <dbReference type="Proteomes" id="UP000268436"/>
    </source>
</evidence>
<feature type="region of interest" description="Disordered" evidence="1">
    <location>
        <begin position="1"/>
        <end position="22"/>
    </location>
</feature>
<organism evidence="2 5">
    <name type="scientific">Moraxella catarrhalis</name>
    <name type="common">Branhamella catarrhalis</name>
    <dbReference type="NCBI Taxonomy" id="480"/>
    <lineage>
        <taxon>Bacteria</taxon>
        <taxon>Pseudomonadati</taxon>
        <taxon>Pseudomonadota</taxon>
        <taxon>Gammaproteobacteria</taxon>
        <taxon>Moraxellales</taxon>
        <taxon>Moraxellaceae</taxon>
        <taxon>Moraxella</taxon>
    </lineage>
</organism>
<dbReference type="Proteomes" id="UP000280228">
    <property type="component" value="Chromosome"/>
</dbReference>
<sequence>MAQDSVNKVCDDDQSLSNHQNKSDSLDIKVDLISRQFCLFAMQFISICYAIYQ</sequence>
<evidence type="ECO:0000256" key="1">
    <source>
        <dbReference type="SAM" id="MobiDB-lite"/>
    </source>
</evidence>
<dbReference type="AlphaFoldDB" id="A0A3Q9GF14"/>
<evidence type="ECO:0000313" key="2">
    <source>
        <dbReference type="EMBL" id="AZQ92668.1"/>
    </source>
</evidence>
<protein>
    <submittedName>
        <fullName evidence="2">Uncharacterized protein</fullName>
    </submittedName>
</protein>
<dbReference type="EMBL" id="CP034662">
    <property type="protein sequence ID" value="AZQ92668.1"/>
    <property type="molecule type" value="Genomic_DNA"/>
</dbReference>
<proteinExistence type="predicted"/>
<reference evidence="4 5" key="1">
    <citation type="submission" date="2018-12" db="EMBL/GenBank/DDBJ databases">
        <title>Persistence of Moraxella catarrhalis in Chronic Obstructive Pulmonary Disease and Regulation of the Hag/MID Adhesin.</title>
        <authorList>
            <person name="Murphy T."/>
            <person name="Zhao X."/>
            <person name="Vyas G."/>
            <person name="Aluvathingal J."/>
            <person name="Nadendla S."/>
            <person name="Tallon L."/>
            <person name="Tettelin H."/>
        </authorList>
    </citation>
    <scope>NUCLEOTIDE SEQUENCE [LARGE SCALE GENOMIC DNA]</scope>
    <source>
        <strain evidence="3 4">173P27B1</strain>
        <strain evidence="2 5">46P58B1</strain>
    </source>
</reference>
<dbReference type="Proteomes" id="UP000268436">
    <property type="component" value="Unassembled WGS sequence"/>
</dbReference>
<evidence type="ECO:0000313" key="3">
    <source>
        <dbReference type="EMBL" id="RUO13537.1"/>
    </source>
</evidence>
<evidence type="ECO:0000313" key="5">
    <source>
        <dbReference type="Proteomes" id="UP000280228"/>
    </source>
</evidence>
<dbReference type="EMBL" id="RYER01000021">
    <property type="protein sequence ID" value="RUO13537.1"/>
    <property type="molecule type" value="Genomic_DNA"/>
</dbReference>
<gene>
    <name evidence="2" type="ORF">EJK53_0691</name>
    <name evidence="3" type="ORF">EJK54_0303</name>
</gene>
<accession>A0A3Q9GF14</accession>